<feature type="domain" description="Major facilitator superfamily (MFS) profile" evidence="9">
    <location>
        <begin position="44"/>
        <end position="432"/>
    </location>
</feature>
<dbReference type="InterPro" id="IPR020846">
    <property type="entry name" value="MFS_dom"/>
</dbReference>
<comment type="similarity">
    <text evidence="2">Belongs to the major facilitator superfamily.</text>
</comment>
<evidence type="ECO:0000256" key="5">
    <source>
        <dbReference type="ARBA" id="ARBA00022989"/>
    </source>
</evidence>
<dbReference type="InterPro" id="IPR051788">
    <property type="entry name" value="MFS_Transporter"/>
</dbReference>
<dbReference type="InterPro" id="IPR011701">
    <property type="entry name" value="MFS"/>
</dbReference>
<dbReference type="Gene3D" id="1.20.1250.20">
    <property type="entry name" value="MFS general substrate transporter like domains"/>
    <property type="match status" value="2"/>
</dbReference>
<feature type="transmembrane region" description="Helical" evidence="8">
    <location>
        <begin position="254"/>
        <end position="276"/>
    </location>
</feature>
<feature type="transmembrane region" description="Helical" evidence="8">
    <location>
        <begin position="198"/>
        <end position="217"/>
    </location>
</feature>
<feature type="transmembrane region" description="Helical" evidence="8">
    <location>
        <begin position="296"/>
        <end position="312"/>
    </location>
</feature>
<feature type="transmembrane region" description="Helical" evidence="8">
    <location>
        <begin position="408"/>
        <end position="428"/>
    </location>
</feature>
<dbReference type="AlphaFoldDB" id="A0A3M7M412"/>
<dbReference type="GO" id="GO:0016020">
    <property type="term" value="C:membrane"/>
    <property type="evidence" value="ECO:0007669"/>
    <property type="project" value="TreeGrafter"/>
</dbReference>
<dbReference type="PROSITE" id="PS50850">
    <property type="entry name" value="MFS"/>
    <property type="match status" value="1"/>
</dbReference>
<reference evidence="10 11" key="1">
    <citation type="journal article" date="2014" name="PLoS ONE">
        <title>De novo Genome Assembly of the Fungal Plant Pathogen Pyrenophora semeniperda.</title>
        <authorList>
            <person name="Soliai M.M."/>
            <person name="Meyer S.E."/>
            <person name="Udall J.A."/>
            <person name="Elzinga D.E."/>
            <person name="Hermansen R.A."/>
            <person name="Bodily P.M."/>
            <person name="Hart A.A."/>
            <person name="Coleman C.E."/>
        </authorList>
    </citation>
    <scope>NUCLEOTIDE SEQUENCE [LARGE SCALE GENOMIC DNA]</scope>
    <source>
        <strain evidence="10 11">CCB06</strain>
        <tissue evidence="10">Mycelium</tissue>
    </source>
</reference>
<name>A0A3M7M412_9PLEO</name>
<feature type="transmembrane region" description="Helical" evidence="8">
    <location>
        <begin position="346"/>
        <end position="367"/>
    </location>
</feature>
<feature type="transmembrane region" description="Helical" evidence="8">
    <location>
        <begin position="379"/>
        <end position="402"/>
    </location>
</feature>
<sequence length="440" mass="46785">MSRRPHASETETSPLLNGDAEPAPPTQQDSPPPPPPPPPSQTFKIFATMSSFLTLGLFNSSLGALLPLLTKHYHLTDLSVSCIFLASPIGYMLAAQASAAMHLRYGQRGIAVAGPVCQILATVAAAMHPSFGWLLVAFVVQGVGMGLLDGSWCAWAGGMERGNTVSGLLHGSYSVGGAGAPWLVTVLLEEKGWGWWRWYWGLAAACTVSLILLTAAFRNEDATSYRRNNTSALLATTTITTNPATTKPLFAHPATWFCAAYFLTYVGTETTISGWLVSFMYRYRHLSLSQSGLTSSGYWIGMATGRLLLGYATDKIGVRRATTFYFFVAITIEAAFAVVTSSTASVALMVMLGFVMGPLFPSGVVVLTRLLPGEVHVKAVSFVASLGQVGGAVLPFAIGAVVEGVGIGVFRWAILAQTVVAVGVWVAFARLRPWGVRDGV</sequence>
<keyword evidence="3" id="KW-0813">Transport</keyword>
<comment type="subcellular location">
    <subcellularLocation>
        <location evidence="1">Endomembrane system</location>
        <topology evidence="1">Multi-pass membrane protein</topology>
    </subcellularLocation>
</comment>
<evidence type="ECO:0000256" key="2">
    <source>
        <dbReference type="ARBA" id="ARBA00008335"/>
    </source>
</evidence>
<dbReference type="Pfam" id="PF07690">
    <property type="entry name" value="MFS_1"/>
    <property type="match status" value="1"/>
</dbReference>
<dbReference type="InterPro" id="IPR036259">
    <property type="entry name" value="MFS_trans_sf"/>
</dbReference>
<proteinExistence type="inferred from homology"/>
<evidence type="ECO:0000256" key="3">
    <source>
        <dbReference type="ARBA" id="ARBA00022448"/>
    </source>
</evidence>
<evidence type="ECO:0000313" key="11">
    <source>
        <dbReference type="Proteomes" id="UP000265663"/>
    </source>
</evidence>
<organism evidence="10 11">
    <name type="scientific">Pyrenophora seminiperda CCB06</name>
    <dbReference type="NCBI Taxonomy" id="1302712"/>
    <lineage>
        <taxon>Eukaryota</taxon>
        <taxon>Fungi</taxon>
        <taxon>Dikarya</taxon>
        <taxon>Ascomycota</taxon>
        <taxon>Pezizomycotina</taxon>
        <taxon>Dothideomycetes</taxon>
        <taxon>Pleosporomycetidae</taxon>
        <taxon>Pleosporales</taxon>
        <taxon>Pleosporineae</taxon>
        <taxon>Pleosporaceae</taxon>
        <taxon>Pyrenophora</taxon>
    </lineage>
</organism>
<evidence type="ECO:0000256" key="4">
    <source>
        <dbReference type="ARBA" id="ARBA00022692"/>
    </source>
</evidence>
<dbReference type="OrthoDB" id="413079at2759"/>
<dbReference type="EMBL" id="KE747817">
    <property type="protein sequence ID" value="RMZ69213.1"/>
    <property type="molecule type" value="Genomic_DNA"/>
</dbReference>
<accession>A0A3M7M412</accession>
<dbReference type="Proteomes" id="UP000265663">
    <property type="component" value="Unassembled WGS sequence"/>
</dbReference>
<dbReference type="SUPFAM" id="SSF103473">
    <property type="entry name" value="MFS general substrate transporter"/>
    <property type="match status" value="1"/>
</dbReference>
<keyword evidence="4 8" id="KW-0812">Transmembrane</keyword>
<dbReference type="PANTHER" id="PTHR23514">
    <property type="entry name" value="BYPASS OF STOP CODON PROTEIN 6"/>
    <property type="match status" value="1"/>
</dbReference>
<keyword evidence="6 8" id="KW-0472">Membrane</keyword>
<protein>
    <submittedName>
        <fullName evidence="10">Mfs transporter</fullName>
    </submittedName>
</protein>
<feature type="region of interest" description="Disordered" evidence="7">
    <location>
        <begin position="1"/>
        <end position="41"/>
    </location>
</feature>
<feature type="transmembrane region" description="Helical" evidence="8">
    <location>
        <begin position="45"/>
        <end position="66"/>
    </location>
</feature>
<feature type="transmembrane region" description="Helical" evidence="8">
    <location>
        <begin position="167"/>
        <end position="186"/>
    </location>
</feature>
<evidence type="ECO:0000256" key="8">
    <source>
        <dbReference type="SAM" id="Phobius"/>
    </source>
</evidence>
<dbReference type="FunFam" id="1.20.1250.20:FF:000286">
    <property type="entry name" value="MFS efflux transporter"/>
    <property type="match status" value="1"/>
</dbReference>
<feature type="transmembrane region" description="Helical" evidence="8">
    <location>
        <begin position="133"/>
        <end position="155"/>
    </location>
</feature>
<dbReference type="PANTHER" id="PTHR23514:SF3">
    <property type="entry name" value="BYPASS OF STOP CODON PROTEIN 6"/>
    <property type="match status" value="1"/>
</dbReference>
<evidence type="ECO:0000256" key="7">
    <source>
        <dbReference type="SAM" id="MobiDB-lite"/>
    </source>
</evidence>
<keyword evidence="11" id="KW-1185">Reference proteome</keyword>
<gene>
    <name evidence="10" type="ORF">GMOD_00003148</name>
</gene>
<feature type="transmembrane region" description="Helical" evidence="8">
    <location>
        <begin position="78"/>
        <end position="97"/>
    </location>
</feature>
<feature type="transmembrane region" description="Helical" evidence="8">
    <location>
        <begin position="109"/>
        <end position="127"/>
    </location>
</feature>
<evidence type="ECO:0000256" key="1">
    <source>
        <dbReference type="ARBA" id="ARBA00004127"/>
    </source>
</evidence>
<feature type="compositionally biased region" description="Pro residues" evidence="7">
    <location>
        <begin position="22"/>
        <end position="40"/>
    </location>
</feature>
<dbReference type="GO" id="GO:0022857">
    <property type="term" value="F:transmembrane transporter activity"/>
    <property type="evidence" value="ECO:0007669"/>
    <property type="project" value="InterPro"/>
</dbReference>
<keyword evidence="5 8" id="KW-1133">Transmembrane helix</keyword>
<evidence type="ECO:0000313" key="10">
    <source>
        <dbReference type="EMBL" id="RMZ69213.1"/>
    </source>
</evidence>
<evidence type="ECO:0000256" key="6">
    <source>
        <dbReference type="ARBA" id="ARBA00023136"/>
    </source>
</evidence>
<feature type="transmembrane region" description="Helical" evidence="8">
    <location>
        <begin position="324"/>
        <end position="340"/>
    </location>
</feature>
<evidence type="ECO:0000259" key="9">
    <source>
        <dbReference type="PROSITE" id="PS50850"/>
    </source>
</evidence>
<dbReference type="GO" id="GO:0012505">
    <property type="term" value="C:endomembrane system"/>
    <property type="evidence" value="ECO:0007669"/>
    <property type="project" value="UniProtKB-SubCell"/>
</dbReference>